<accession>A0A6N8HF36</accession>
<evidence type="ECO:0000259" key="1">
    <source>
        <dbReference type="Pfam" id="PF13091"/>
    </source>
</evidence>
<keyword evidence="3" id="KW-1185">Reference proteome</keyword>
<dbReference type="RefSeq" id="WP_157483530.1">
    <property type="nucleotide sequence ID" value="NZ_WOWP01000045.1"/>
</dbReference>
<sequence>MADFLTTNGTSYNIENIIIEARKNLTLVSPYLQISKILFDRLKDANARGVNIKIIYGKDELNPHQRSGLEELKKLELYYSDNLHAKCYFNEHHMVITSMNMYEFSEKNNREMGVLVDANEDKKIYDKAAQEAQSIMQSAQRIYLSNNNWERNSHNNYQKNNKKTSKGFCIRCEDKIPYNPDSPYCYDCYFIWSSFENPHYVENVCHKCGNYENTTMVKPQCYNCFSNQKM</sequence>
<protein>
    <recommendedName>
        <fullName evidence="1">Phospholipase D-like domain-containing protein</fullName>
    </recommendedName>
</protein>
<proteinExistence type="predicted"/>
<comment type="caution">
    <text evidence="2">The sequence shown here is derived from an EMBL/GenBank/DDBJ whole genome shotgun (WGS) entry which is preliminary data.</text>
</comment>
<dbReference type="InterPro" id="IPR059166">
    <property type="entry name" value="PLD-like_cat"/>
</dbReference>
<dbReference type="OrthoDB" id="5500241at2"/>
<dbReference type="Pfam" id="PF13091">
    <property type="entry name" value="PLDc_2"/>
    <property type="match status" value="1"/>
</dbReference>
<evidence type="ECO:0000313" key="2">
    <source>
        <dbReference type="EMBL" id="MUV04323.1"/>
    </source>
</evidence>
<name>A0A6N8HF36_9FLAO</name>
<dbReference type="AlphaFoldDB" id="A0A6N8HF36"/>
<dbReference type="EMBL" id="WOWP01000045">
    <property type="protein sequence ID" value="MUV04323.1"/>
    <property type="molecule type" value="Genomic_DNA"/>
</dbReference>
<dbReference type="Proteomes" id="UP000433945">
    <property type="component" value="Unassembled WGS sequence"/>
</dbReference>
<organism evidence="2 3">
    <name type="scientific">Flavobacterium rakeshii</name>
    <dbReference type="NCBI Taxonomy" id="1038845"/>
    <lineage>
        <taxon>Bacteria</taxon>
        <taxon>Pseudomonadati</taxon>
        <taxon>Bacteroidota</taxon>
        <taxon>Flavobacteriia</taxon>
        <taxon>Flavobacteriales</taxon>
        <taxon>Flavobacteriaceae</taxon>
        <taxon>Flavobacterium</taxon>
    </lineage>
</organism>
<evidence type="ECO:0000313" key="3">
    <source>
        <dbReference type="Proteomes" id="UP000433945"/>
    </source>
</evidence>
<dbReference type="InterPro" id="IPR025202">
    <property type="entry name" value="PLD-like_dom"/>
</dbReference>
<dbReference type="CDD" id="cd09176">
    <property type="entry name" value="PLDc_unchar6"/>
    <property type="match status" value="1"/>
</dbReference>
<reference evidence="2 3" key="1">
    <citation type="submission" date="2019-12" db="EMBL/GenBank/DDBJ databases">
        <authorList>
            <person name="Sun J.-Q."/>
        </authorList>
    </citation>
    <scope>NUCLEOTIDE SEQUENCE [LARGE SCALE GENOMIC DNA]</scope>
    <source>
        <strain evidence="2 3">JCM 17928</strain>
    </source>
</reference>
<feature type="domain" description="Phospholipase D-like" evidence="1">
    <location>
        <begin position="16"/>
        <end position="131"/>
    </location>
</feature>
<dbReference type="SUPFAM" id="SSF56024">
    <property type="entry name" value="Phospholipase D/nuclease"/>
    <property type="match status" value="1"/>
</dbReference>
<gene>
    <name evidence="2" type="ORF">GN157_11445</name>
</gene>
<dbReference type="Gene3D" id="3.30.870.10">
    <property type="entry name" value="Endonuclease Chain A"/>
    <property type="match status" value="1"/>
</dbReference>